<dbReference type="SUPFAM" id="SSF48403">
    <property type="entry name" value="Ankyrin repeat"/>
    <property type="match status" value="1"/>
</dbReference>
<accession>A0ABR2L752</accession>
<evidence type="ECO:0000259" key="1">
    <source>
        <dbReference type="Pfam" id="PF11929"/>
    </source>
</evidence>
<dbReference type="EMBL" id="JAPFFF010000001">
    <property type="protein sequence ID" value="KAK8899189.1"/>
    <property type="molecule type" value="Genomic_DNA"/>
</dbReference>
<proteinExistence type="predicted"/>
<gene>
    <name evidence="2" type="ORF">M9Y10_001491</name>
</gene>
<reference evidence="2 3" key="1">
    <citation type="submission" date="2024-04" db="EMBL/GenBank/DDBJ databases">
        <title>Tritrichomonas musculus Genome.</title>
        <authorList>
            <person name="Alves-Ferreira E."/>
            <person name="Grigg M."/>
            <person name="Lorenzi H."/>
            <person name="Galac M."/>
        </authorList>
    </citation>
    <scope>NUCLEOTIDE SEQUENCE [LARGE SCALE GENOMIC DNA]</scope>
    <source>
        <strain evidence="2 3">EAF2021</strain>
    </source>
</reference>
<evidence type="ECO:0000313" key="2">
    <source>
        <dbReference type="EMBL" id="KAK8899189.1"/>
    </source>
</evidence>
<keyword evidence="3" id="KW-1185">Reference proteome</keyword>
<dbReference type="PANTHER" id="PTHR24159:SF5">
    <property type="entry name" value="ANK_REP_REGION DOMAIN-CONTAINING PROTEIN"/>
    <property type="match status" value="1"/>
</dbReference>
<dbReference type="InterPro" id="IPR020683">
    <property type="entry name" value="DUF3447"/>
</dbReference>
<protein>
    <recommendedName>
        <fullName evidence="1">DUF3447 domain-containing protein</fullName>
    </recommendedName>
</protein>
<name>A0ABR2L752_9EUKA</name>
<evidence type="ECO:0000313" key="3">
    <source>
        <dbReference type="Proteomes" id="UP001470230"/>
    </source>
</evidence>
<organism evidence="2 3">
    <name type="scientific">Tritrichomonas musculus</name>
    <dbReference type="NCBI Taxonomy" id="1915356"/>
    <lineage>
        <taxon>Eukaryota</taxon>
        <taxon>Metamonada</taxon>
        <taxon>Parabasalia</taxon>
        <taxon>Tritrichomonadida</taxon>
        <taxon>Tritrichomonadidae</taxon>
        <taxon>Tritrichomonas</taxon>
    </lineage>
</organism>
<dbReference type="InterPro" id="IPR036770">
    <property type="entry name" value="Ankyrin_rpt-contain_sf"/>
</dbReference>
<sequence>MSEKFERKNIYLLFDIKVFSMKEITFIKDYLSNMKDAQIIIGNFLEDEENNGIEYLNKKIDLSKFHKNKHEFKVFLRFISKISQNHNRSKHFLLKVSYIIKLLKKNMNQTFSNFEIFDIFESNKQILLILFDEKILYPDQYISSLITNDKYKDRLYPQYFYPEFKSFYTKQLLDDLNPKVPEFSNESFDEFDMKRKNGENDHHICQLIRNDSVAEFISYVNRANIPISEAKIVKSVFETNSFLLDKETSLIEYAAFFGSIQIFNYLMINNVELTSSLWLYAIHSNNPEIIHLLEEKHVLLPKNGYFKECLKEAIKCHHNDIVMYIQSNKMKTKNIIDYAFRYINYALFDDEMIDDIFDSYLSIFEFKTANIKYPSPENTTVLSFLFKYLDLYIVEFLVKNKKVDLTYKIEYNDFIIKFFYF</sequence>
<dbReference type="PANTHER" id="PTHR24159">
    <property type="match status" value="1"/>
</dbReference>
<comment type="caution">
    <text evidence="2">The sequence shown here is derived from an EMBL/GenBank/DDBJ whole genome shotgun (WGS) entry which is preliminary data.</text>
</comment>
<dbReference type="Pfam" id="PF11929">
    <property type="entry name" value="DUF3447"/>
    <property type="match status" value="1"/>
</dbReference>
<dbReference type="Proteomes" id="UP001470230">
    <property type="component" value="Unassembled WGS sequence"/>
</dbReference>
<feature type="domain" description="DUF3447" evidence="1">
    <location>
        <begin position="270"/>
        <end position="348"/>
    </location>
</feature>